<keyword evidence="2" id="KW-0472">Membrane</keyword>
<feature type="transmembrane region" description="Helical" evidence="2">
    <location>
        <begin position="897"/>
        <end position="919"/>
    </location>
</feature>
<dbReference type="Proteomes" id="UP000439903">
    <property type="component" value="Unassembled WGS sequence"/>
</dbReference>
<evidence type="ECO:0000256" key="1">
    <source>
        <dbReference type="SAM" id="MobiDB-lite"/>
    </source>
</evidence>
<keyword evidence="5" id="KW-1185">Reference proteome</keyword>
<comment type="caution">
    <text evidence="4">The sequence shown here is derived from an EMBL/GenBank/DDBJ whole genome shotgun (WGS) entry which is preliminary data.</text>
</comment>
<feature type="transmembrane region" description="Helical" evidence="2">
    <location>
        <begin position="760"/>
        <end position="777"/>
    </location>
</feature>
<dbReference type="EMBL" id="WTPW01000023">
    <property type="protein sequence ID" value="KAF0558074.1"/>
    <property type="molecule type" value="Genomic_DNA"/>
</dbReference>
<accession>A0A8H4B475</accession>
<feature type="transmembrane region" description="Helical" evidence="2">
    <location>
        <begin position="931"/>
        <end position="951"/>
    </location>
</feature>
<feature type="region of interest" description="Disordered" evidence="1">
    <location>
        <begin position="971"/>
        <end position="999"/>
    </location>
</feature>
<evidence type="ECO:0000256" key="2">
    <source>
        <dbReference type="SAM" id="Phobius"/>
    </source>
</evidence>
<keyword evidence="3" id="KW-0732">Signal</keyword>
<feature type="transmembrane region" description="Helical" evidence="2">
    <location>
        <begin position="820"/>
        <end position="840"/>
    </location>
</feature>
<keyword evidence="2" id="KW-0812">Transmembrane</keyword>
<feature type="compositionally biased region" description="Basic and acidic residues" evidence="1">
    <location>
        <begin position="987"/>
        <end position="999"/>
    </location>
</feature>
<reference evidence="4 5" key="1">
    <citation type="journal article" date="2019" name="Environ. Microbiol.">
        <title>At the nexus of three kingdoms: the genome of the mycorrhizal fungus Gigaspora margarita provides insights into plant, endobacterial and fungal interactions.</title>
        <authorList>
            <person name="Venice F."/>
            <person name="Ghignone S."/>
            <person name="Salvioli di Fossalunga A."/>
            <person name="Amselem J."/>
            <person name="Novero M."/>
            <person name="Xianan X."/>
            <person name="Sedzielewska Toro K."/>
            <person name="Morin E."/>
            <person name="Lipzen A."/>
            <person name="Grigoriev I.V."/>
            <person name="Henrissat B."/>
            <person name="Martin F.M."/>
            <person name="Bonfante P."/>
        </authorList>
    </citation>
    <scope>NUCLEOTIDE SEQUENCE [LARGE SCALE GENOMIC DNA]</scope>
    <source>
        <strain evidence="4 5">BEG34</strain>
    </source>
</reference>
<evidence type="ECO:0008006" key="6">
    <source>
        <dbReference type="Google" id="ProtNLM"/>
    </source>
</evidence>
<evidence type="ECO:0000256" key="3">
    <source>
        <dbReference type="SAM" id="SignalP"/>
    </source>
</evidence>
<evidence type="ECO:0000313" key="4">
    <source>
        <dbReference type="EMBL" id="KAF0558074.1"/>
    </source>
</evidence>
<proteinExistence type="predicted"/>
<keyword evidence="2" id="KW-1133">Transmembrane helix</keyword>
<feature type="chain" id="PRO_5034634021" description="Transmembrane protein" evidence="3">
    <location>
        <begin position="26"/>
        <end position="999"/>
    </location>
</feature>
<sequence length="999" mass="111937">MTSSYCFLVFTITILLSAILPIGFAQIISYSNFNYTEISYQDNLTGTPPHVLGIKHYADSGGAAVVRIGRVNYYNNITSSYCFEQRLLLRIIQTNGNVTEIKYNDTNEIQDINYCLVSGKNPISIYPLFDQYILVSYVHATNTSDNTTFMDRGMVFDWNGTNLSKLEFGPSYLIKGTTIWKPNEFIVNNITPKNGFLRLSAANGTGDFEWSQYAYNGNGSFKLMTKNRTHDNAFFTSFQVTVFATLDGGYAIVYANSTNMASTNTTTSSDATEFTTTAGLYALILGYNQTTTPKRIILYELSKPNITFTYLYCSVDFVSIGHSCVTAVSHVHTAVNQTNTTIITTATQTVPVTVAPATTASQTIVTVVPVITTVPQSVATTIFIVKIRFLSSGSLLSIDPIFPPNSNITNVNVRTLPLGGYAILLRQFSVLALNLNFSLYDEENKPTNYNFPLKPIVTDLLGAFDITQNNTMLIAQNETSNSAWKLLSITMPKLTPYNDDGYGNLHIIATQPQNKINNLTLNHNSINITFRESITFSNGFLNIYQITSEGSFLRQKINSRTCDQSTQCNISDNSVILNVLECTFNEPEGKYCIQMDNNFVMSSQYGEPMLGIDPNMWTFQIVVDNDPNSKHDSNIQGSLRLTANGTQHFQNLDSSKQSEFIDTLIKELTTMIPTENKRLDSNQNVQFDKSKLLISFLISGRNKNQKLYSTEIVKNLNLLINNKASTPISSGNATSYLDDNYGVQITHSLAESIAENKTKFITLFVVIVAFLLVFLFFRAKAKEGENLIILQFGVTMFRFISYVIFVIFDSTAISFLYTPSLVILAIPTAFNLIFAFTILFSEREQSFRYWFGQHTRIAVTTALISGANIDMLFLIKSYLMKWEFFNAPLSRNSLKGIFWGGCVNIFISDIPQFIIQVVYLRYSVIFDPIPIITLIASGLSTVSNIITKLFIRFRVFDEYLKGHLERKKGIKNDSTEDENEADGLGISDKDKTDGETKFE</sequence>
<name>A0A8H4B475_GIGMA</name>
<protein>
    <recommendedName>
        <fullName evidence="6">Transmembrane protein</fullName>
    </recommendedName>
</protein>
<dbReference type="AlphaFoldDB" id="A0A8H4B475"/>
<organism evidence="4 5">
    <name type="scientific">Gigaspora margarita</name>
    <dbReference type="NCBI Taxonomy" id="4874"/>
    <lineage>
        <taxon>Eukaryota</taxon>
        <taxon>Fungi</taxon>
        <taxon>Fungi incertae sedis</taxon>
        <taxon>Mucoromycota</taxon>
        <taxon>Glomeromycotina</taxon>
        <taxon>Glomeromycetes</taxon>
        <taxon>Diversisporales</taxon>
        <taxon>Gigasporaceae</taxon>
        <taxon>Gigaspora</taxon>
    </lineage>
</organism>
<dbReference type="OrthoDB" id="2420894at2759"/>
<gene>
    <name evidence="4" type="ORF">F8M41_010604</name>
</gene>
<feature type="signal peptide" evidence="3">
    <location>
        <begin position="1"/>
        <end position="25"/>
    </location>
</feature>
<feature type="transmembrane region" description="Helical" evidence="2">
    <location>
        <begin position="789"/>
        <end position="808"/>
    </location>
</feature>
<evidence type="ECO:0000313" key="5">
    <source>
        <dbReference type="Proteomes" id="UP000439903"/>
    </source>
</evidence>